<organism evidence="1 2">
    <name type="scientific">Tetragenococcus solitarius</name>
    <dbReference type="NCBI Taxonomy" id="71453"/>
    <lineage>
        <taxon>Bacteria</taxon>
        <taxon>Bacillati</taxon>
        <taxon>Bacillota</taxon>
        <taxon>Bacilli</taxon>
        <taxon>Lactobacillales</taxon>
        <taxon>Enterococcaceae</taxon>
        <taxon>Tetragenococcus</taxon>
    </lineage>
</organism>
<accession>A0ABP6KMI4</accession>
<dbReference type="EMBL" id="BAAAXQ010000015">
    <property type="protein sequence ID" value="GAA3012626.1"/>
    <property type="molecule type" value="Genomic_DNA"/>
</dbReference>
<gene>
    <name evidence="1" type="ORF">GCM10019998_06040</name>
</gene>
<sequence length="98" mass="11346">MVLLILETKRVNIGSRLEAVVFLELLRRDYEIYVGTIENAEVDFVAIKQGIKEYYQVSYTVTDDETYKREVSALKKIKDDYRKILLTADSGYANDESV</sequence>
<comment type="caution">
    <text evidence="1">The sequence shown here is derived from an EMBL/GenBank/DDBJ whole genome shotgun (WGS) entry which is preliminary data.</text>
</comment>
<keyword evidence="2" id="KW-1185">Reference proteome</keyword>
<dbReference type="Proteomes" id="UP001501577">
    <property type="component" value="Unassembled WGS sequence"/>
</dbReference>
<reference evidence="2" key="1">
    <citation type="journal article" date="2019" name="Int. J. Syst. Evol. Microbiol.">
        <title>The Global Catalogue of Microorganisms (GCM) 10K type strain sequencing project: providing services to taxonomists for standard genome sequencing and annotation.</title>
        <authorList>
            <consortium name="The Broad Institute Genomics Platform"/>
            <consortium name="The Broad Institute Genome Sequencing Center for Infectious Disease"/>
            <person name="Wu L."/>
            <person name="Ma J."/>
        </authorList>
    </citation>
    <scope>NUCLEOTIDE SEQUENCE [LARGE SCALE GENOMIC DNA]</scope>
    <source>
        <strain evidence="2">JCM 8736</strain>
    </source>
</reference>
<protein>
    <recommendedName>
        <fullName evidence="3">Transposase IS4-like domain-containing protein</fullName>
    </recommendedName>
</protein>
<evidence type="ECO:0000313" key="2">
    <source>
        <dbReference type="Proteomes" id="UP001501577"/>
    </source>
</evidence>
<dbReference type="PANTHER" id="PTHR33295">
    <property type="entry name" value="ATPASE"/>
    <property type="match status" value="1"/>
</dbReference>
<name>A0ABP6KMI4_9ENTE</name>
<evidence type="ECO:0008006" key="3">
    <source>
        <dbReference type="Google" id="ProtNLM"/>
    </source>
</evidence>
<evidence type="ECO:0000313" key="1">
    <source>
        <dbReference type="EMBL" id="GAA3012626.1"/>
    </source>
</evidence>
<dbReference type="PANTHER" id="PTHR33295:SF20">
    <property type="entry name" value="ATPASE"/>
    <property type="match status" value="1"/>
</dbReference>
<proteinExistence type="predicted"/>